<evidence type="ECO:0000256" key="2">
    <source>
        <dbReference type="ARBA" id="ARBA00023121"/>
    </source>
</evidence>
<accession>A0A1C7IEX3</accession>
<dbReference type="Pfam" id="PF02645">
    <property type="entry name" value="DegV"/>
    <property type="match status" value="1"/>
</dbReference>
<keyword evidence="2" id="KW-0446">Lipid-binding</keyword>
<protein>
    <submittedName>
        <fullName evidence="3">Fatty acid-binding protein DegV</fullName>
    </submittedName>
</protein>
<dbReference type="KEGG" id="byl:A4V09_15335"/>
<reference evidence="3" key="1">
    <citation type="submission" date="2017-04" db="EMBL/GenBank/DDBJ databases">
        <title>Complete Genome Sequences of Twelve Strains of a Stable Defined Moderately Diverse Mouse Microbiota 2 (sDMDMm2).</title>
        <authorList>
            <person name="Uchimura Y."/>
            <person name="Wyss M."/>
            <person name="Brugiroux S."/>
            <person name="Limenitakis J.P."/>
            <person name="Stecher B."/>
            <person name="McCoy K.D."/>
            <person name="Macpherson A.J."/>
        </authorList>
    </citation>
    <scope>NUCLEOTIDE SEQUENCE</scope>
    <source>
        <strain evidence="3">YL58</strain>
    </source>
</reference>
<dbReference type="STRING" id="1796616.A4V09_15335"/>
<dbReference type="Gene3D" id="2.20.28.50">
    <property type="entry name" value="degv family protein"/>
    <property type="match status" value="1"/>
</dbReference>
<dbReference type="Gene3D" id="3.30.1180.10">
    <property type="match status" value="1"/>
</dbReference>
<name>A0A1C7IEX3_9FIRM</name>
<evidence type="ECO:0000313" key="4">
    <source>
        <dbReference type="Proteomes" id="UP000092574"/>
    </source>
</evidence>
<dbReference type="PANTHER" id="PTHR33434">
    <property type="entry name" value="DEGV DOMAIN-CONTAINING PROTEIN DR_1986-RELATED"/>
    <property type="match status" value="1"/>
</dbReference>
<dbReference type="InterPro" id="IPR050270">
    <property type="entry name" value="DegV_domain_contain"/>
</dbReference>
<dbReference type="InterPro" id="IPR043168">
    <property type="entry name" value="DegV_C"/>
</dbReference>
<dbReference type="AlphaFoldDB" id="A0A1C7IEX3"/>
<dbReference type="GO" id="GO:0008289">
    <property type="term" value="F:lipid binding"/>
    <property type="evidence" value="ECO:0007669"/>
    <property type="project" value="UniProtKB-KW"/>
</dbReference>
<dbReference type="Gene3D" id="3.40.50.10440">
    <property type="entry name" value="Dihydroxyacetone kinase, domain 1"/>
    <property type="match status" value="1"/>
</dbReference>
<gene>
    <name evidence="3" type="ORF">A4V09_15335</name>
</gene>
<dbReference type="RefSeq" id="WP_065543157.1">
    <property type="nucleotide sequence ID" value="NZ_CP015405.2"/>
</dbReference>
<dbReference type="PROSITE" id="PS51482">
    <property type="entry name" value="DEGV"/>
    <property type="match status" value="1"/>
</dbReference>
<evidence type="ECO:0000256" key="1">
    <source>
        <dbReference type="ARBA" id="ARBA00003238"/>
    </source>
</evidence>
<dbReference type="SUPFAM" id="SSF82549">
    <property type="entry name" value="DAK1/DegV-like"/>
    <property type="match status" value="1"/>
</dbReference>
<comment type="function">
    <text evidence="1">May bind long-chain fatty acids, such as palmitate, and may play a role in lipid transport or fatty acid metabolism.</text>
</comment>
<dbReference type="PANTHER" id="PTHR33434:SF3">
    <property type="entry name" value="DEGV DOMAIN-CONTAINING PROTEIN YITS"/>
    <property type="match status" value="1"/>
</dbReference>
<dbReference type="EMBL" id="CP015405">
    <property type="protein sequence ID" value="ANU77009.1"/>
    <property type="molecule type" value="Genomic_DNA"/>
</dbReference>
<dbReference type="NCBIfam" id="TIGR00762">
    <property type="entry name" value="DegV"/>
    <property type="match status" value="1"/>
</dbReference>
<keyword evidence="4" id="KW-1185">Reference proteome</keyword>
<evidence type="ECO:0000313" key="3">
    <source>
        <dbReference type="EMBL" id="ANU77009.1"/>
    </source>
</evidence>
<dbReference type="OrthoDB" id="9780660at2"/>
<organism evidence="3 4">
    <name type="scientific">Blautia pseudococcoides</name>
    <dbReference type="NCBI Taxonomy" id="1796616"/>
    <lineage>
        <taxon>Bacteria</taxon>
        <taxon>Bacillati</taxon>
        <taxon>Bacillota</taxon>
        <taxon>Clostridia</taxon>
        <taxon>Lachnospirales</taxon>
        <taxon>Lachnospiraceae</taxon>
        <taxon>Blautia</taxon>
    </lineage>
</organism>
<dbReference type="Proteomes" id="UP000092574">
    <property type="component" value="Chromosome"/>
</dbReference>
<dbReference type="InterPro" id="IPR003797">
    <property type="entry name" value="DegV"/>
</dbReference>
<proteinExistence type="predicted"/>
<sequence>MSEYVIITDNTVDMPLSWFKEHQVDYLCLSCNMDGEIYDKEHVIEDKEFYRRMRAGSMPTTSQVNPTAAEEIFESVVKEGKDVLYLAFSSGLSGTYNSCRVAAEELRESYPDRKIEVIDTLAASMGEGLLVWYAAKMKAEGRSMEEVTQWVKENILHTCHVFTVDDLNHLYRGGRVSKATAVLGTLANIKPMLHVDNEGKLIPVGKVRGRKKSLATLVSMMEERIGNYRGKNEIVLISHGDCEEDAAYVAKLVEEKFGITNVMMNPIGATIGAHAGPGTVALFFLGEYR</sequence>